<dbReference type="RefSeq" id="WP_025704434.1">
    <property type="nucleotide sequence ID" value="NZ_CP009287.1"/>
</dbReference>
<keyword evidence="7" id="KW-1185">Reference proteome</keyword>
<keyword evidence="3" id="KW-0285">Flavoprotein</keyword>
<dbReference type="Proteomes" id="UP000029500">
    <property type="component" value="Chromosome"/>
</dbReference>
<accession>A0A089M9U0</accession>
<evidence type="ECO:0000313" key="6">
    <source>
        <dbReference type="EMBL" id="AIQ68278.1"/>
    </source>
</evidence>
<evidence type="ECO:0000256" key="2">
    <source>
        <dbReference type="ARBA" id="ARBA00011738"/>
    </source>
</evidence>
<dbReference type="EMBL" id="CP009287">
    <property type="protein sequence ID" value="AIQ68278.1"/>
    <property type="molecule type" value="Genomic_DNA"/>
</dbReference>
<organism evidence="6 7">
    <name type="scientific">Paenibacillus graminis</name>
    <dbReference type="NCBI Taxonomy" id="189425"/>
    <lineage>
        <taxon>Bacteria</taxon>
        <taxon>Bacillati</taxon>
        <taxon>Bacillota</taxon>
        <taxon>Bacilli</taxon>
        <taxon>Bacillales</taxon>
        <taxon>Paenibacillaceae</taxon>
        <taxon>Paenibacillus</taxon>
    </lineage>
</organism>
<evidence type="ECO:0000259" key="5">
    <source>
        <dbReference type="Pfam" id="PF07992"/>
    </source>
</evidence>
<dbReference type="STRING" id="189425.PGRAT_12140"/>
<proteinExistence type="predicted"/>
<evidence type="ECO:0000313" key="7">
    <source>
        <dbReference type="Proteomes" id="UP000029500"/>
    </source>
</evidence>
<name>A0A089M9U0_9BACL</name>
<reference evidence="6 7" key="1">
    <citation type="submission" date="2014-08" db="EMBL/GenBank/DDBJ databases">
        <title>Comparative genomics of the Paenibacillus odorifer group.</title>
        <authorList>
            <person name="den Bakker H.C."/>
            <person name="Tsai Y.-C."/>
            <person name="Martin N."/>
            <person name="Korlach J."/>
            <person name="Wiedmann M."/>
        </authorList>
    </citation>
    <scope>NUCLEOTIDE SEQUENCE [LARGE SCALE GENOMIC DNA]</scope>
    <source>
        <strain evidence="6 7">DSM 15220</strain>
    </source>
</reference>
<dbReference type="Gene3D" id="3.50.50.60">
    <property type="entry name" value="FAD/NAD(P)-binding domain"/>
    <property type="match status" value="2"/>
</dbReference>
<feature type="domain" description="FAD/NAD(P)-binding" evidence="5">
    <location>
        <begin position="3"/>
        <end position="283"/>
    </location>
</feature>
<dbReference type="GO" id="GO:0016491">
    <property type="term" value="F:oxidoreductase activity"/>
    <property type="evidence" value="ECO:0007669"/>
    <property type="project" value="UniProtKB-KW"/>
</dbReference>
<dbReference type="SUPFAM" id="SSF51905">
    <property type="entry name" value="FAD/NAD(P)-binding domain"/>
    <property type="match status" value="1"/>
</dbReference>
<dbReference type="PRINTS" id="PR00469">
    <property type="entry name" value="PNDRDTASEII"/>
</dbReference>
<gene>
    <name evidence="6" type="ORF">PGRAT_12140</name>
</gene>
<dbReference type="InterPro" id="IPR036188">
    <property type="entry name" value="FAD/NAD-bd_sf"/>
</dbReference>
<keyword evidence="4" id="KW-0560">Oxidoreductase</keyword>
<dbReference type="eggNOG" id="COG0492">
    <property type="taxonomic scope" value="Bacteria"/>
</dbReference>
<evidence type="ECO:0000256" key="3">
    <source>
        <dbReference type="ARBA" id="ARBA00022630"/>
    </source>
</evidence>
<dbReference type="PRINTS" id="PR00368">
    <property type="entry name" value="FADPNR"/>
</dbReference>
<dbReference type="Pfam" id="PF07992">
    <property type="entry name" value="Pyr_redox_2"/>
    <property type="match status" value="1"/>
</dbReference>
<dbReference type="PANTHER" id="PTHR48105">
    <property type="entry name" value="THIOREDOXIN REDUCTASE 1-RELATED-RELATED"/>
    <property type="match status" value="1"/>
</dbReference>
<comment type="cofactor">
    <cofactor evidence="1">
        <name>FAD</name>
        <dbReference type="ChEBI" id="CHEBI:57692"/>
    </cofactor>
</comment>
<sequence>MSYDCAIIGGGPAGLNAALVLGRARRKVIVFDDNQPRNGVTHASHGFITRDGVTPAEFRRMAYEEVLRYPSVTRQSFQVTDVCRAGNEFLIATENGGSVTARKVLIATGLREIMPDIPGLSEHYGRSLFNCPYCDGWELRDQPLIVVSGQPGVFHMTKILYNWSKDLIVATGGADVLTMEQRELLESRNIRIIEQPVAAFIGSGGKLRQVEFADGTHFERTGGFVAPRLQPKADFQAQLGYEVTESGGIAANEMGKSSVPGIYAAGDASYVMPSQLIYAAAQGSKAAMSINMELTEEEFAYR</sequence>
<dbReference type="InterPro" id="IPR023753">
    <property type="entry name" value="FAD/NAD-binding_dom"/>
</dbReference>
<dbReference type="AlphaFoldDB" id="A0A089M9U0"/>
<evidence type="ECO:0000256" key="4">
    <source>
        <dbReference type="ARBA" id="ARBA00023002"/>
    </source>
</evidence>
<dbReference type="InterPro" id="IPR050097">
    <property type="entry name" value="Ferredoxin-NADP_redctase_2"/>
</dbReference>
<dbReference type="KEGG" id="pgm:PGRAT_12140"/>
<dbReference type="HOGENOM" id="CLU_031864_5_0_9"/>
<evidence type="ECO:0000256" key="1">
    <source>
        <dbReference type="ARBA" id="ARBA00001974"/>
    </source>
</evidence>
<protein>
    <submittedName>
        <fullName evidence="6">Pyridine nucleotide-disulfide oxidoreductase</fullName>
    </submittedName>
</protein>
<comment type="subunit">
    <text evidence="2">Homodimer.</text>
</comment>
<dbReference type="OrthoDB" id="9806179at2"/>